<protein>
    <submittedName>
        <fullName evidence="3">2-C-methyl-D-erythritol 4-phosphate cytidylyltransferase</fullName>
    </submittedName>
</protein>
<dbReference type="PROSITE" id="PS01295">
    <property type="entry name" value="ISPD"/>
    <property type="match status" value="1"/>
</dbReference>
<accession>A0ABT2S6G7</accession>
<keyword evidence="4" id="KW-1185">Reference proteome</keyword>
<dbReference type="Gene3D" id="3.90.550.10">
    <property type="entry name" value="Spore Coat Polysaccharide Biosynthesis Protein SpsA, Chain A"/>
    <property type="match status" value="1"/>
</dbReference>
<dbReference type="CDD" id="cd02516">
    <property type="entry name" value="CDP-ME_synthetase"/>
    <property type="match status" value="1"/>
</dbReference>
<comment type="caution">
    <text evidence="3">The sequence shown here is derived from an EMBL/GenBank/DDBJ whole genome shotgun (WGS) entry which is preliminary data.</text>
</comment>
<dbReference type="InterPro" id="IPR018294">
    <property type="entry name" value="ISPD_synthase_CS"/>
</dbReference>
<keyword evidence="2 3" id="KW-0548">Nucleotidyltransferase</keyword>
<reference evidence="3 4" key="1">
    <citation type="journal article" date="2021" name="ISME Commun">
        <title>Automated analysis of genomic sequences facilitates high-throughput and comprehensive description of bacteria.</title>
        <authorList>
            <person name="Hitch T.C.A."/>
        </authorList>
    </citation>
    <scope>NUCLEOTIDE SEQUENCE [LARGE SCALE GENOMIC DNA]</scope>
    <source>
        <strain evidence="3 4">Sanger_02</strain>
    </source>
</reference>
<gene>
    <name evidence="3" type="ORF">OCV65_08100</name>
</gene>
<sequence length="239" mass="26757">MNYAVIFAGGTGTRMNTKTKPKQFLTLHNKEIIIYTLEHFQNHPEIEGISVVCIEGWIDYLKGLVQKYQLDKVKWIVPGGTTGQESIFNGLNAMRGKIDEDSYVLIHDGVRPVIDAELISENIAVAKEKGNAVTVVAATETVMLVNEEGELASSVNRHDCRFARAPQTYRYKELLAAHDRAREAGINTFIDSATMMQKEGYALYPVMGRPENIKITTPVDYYTFRAIVEAQENSQILGL</sequence>
<keyword evidence="1" id="KW-0808">Transferase</keyword>
<proteinExistence type="predicted"/>
<name>A0ABT2S6G7_9FIRM</name>
<dbReference type="SUPFAM" id="SSF53448">
    <property type="entry name" value="Nucleotide-diphospho-sugar transferases"/>
    <property type="match status" value="1"/>
</dbReference>
<dbReference type="EMBL" id="JAOQJV010000009">
    <property type="protein sequence ID" value="MCU6700187.1"/>
    <property type="molecule type" value="Genomic_DNA"/>
</dbReference>
<dbReference type="PANTHER" id="PTHR43015:SF1">
    <property type="entry name" value="D-RIBITOL-5-PHOSPHATE CYTIDYLYLTRANSFERASE"/>
    <property type="match status" value="1"/>
</dbReference>
<dbReference type="InterPro" id="IPR029044">
    <property type="entry name" value="Nucleotide-diphossugar_trans"/>
</dbReference>
<organism evidence="3 4">
    <name type="scientific">Dorea ammoniilytica</name>
    <dbReference type="NCBI Taxonomy" id="2981788"/>
    <lineage>
        <taxon>Bacteria</taxon>
        <taxon>Bacillati</taxon>
        <taxon>Bacillota</taxon>
        <taxon>Clostridia</taxon>
        <taxon>Lachnospirales</taxon>
        <taxon>Lachnospiraceae</taxon>
        <taxon>Dorea</taxon>
    </lineage>
</organism>
<dbReference type="InterPro" id="IPR034683">
    <property type="entry name" value="IspD/TarI"/>
</dbReference>
<dbReference type="RefSeq" id="WP_262581634.1">
    <property type="nucleotide sequence ID" value="NZ_JAOQJV010000009.1"/>
</dbReference>
<dbReference type="Pfam" id="PF01128">
    <property type="entry name" value="IspD"/>
    <property type="match status" value="1"/>
</dbReference>
<evidence type="ECO:0000313" key="3">
    <source>
        <dbReference type="EMBL" id="MCU6700187.1"/>
    </source>
</evidence>
<dbReference type="GO" id="GO:0016779">
    <property type="term" value="F:nucleotidyltransferase activity"/>
    <property type="evidence" value="ECO:0007669"/>
    <property type="project" value="UniProtKB-KW"/>
</dbReference>
<dbReference type="PANTHER" id="PTHR43015">
    <property type="entry name" value="D-RIBITOL-5-PHOSPHATE CYTIDYLYLTRANSFERASE"/>
    <property type="match status" value="1"/>
</dbReference>
<dbReference type="Proteomes" id="UP001207605">
    <property type="component" value="Unassembled WGS sequence"/>
</dbReference>
<evidence type="ECO:0000313" key="4">
    <source>
        <dbReference type="Proteomes" id="UP001207605"/>
    </source>
</evidence>
<evidence type="ECO:0000256" key="1">
    <source>
        <dbReference type="ARBA" id="ARBA00022679"/>
    </source>
</evidence>
<evidence type="ECO:0000256" key="2">
    <source>
        <dbReference type="ARBA" id="ARBA00022695"/>
    </source>
</evidence>